<dbReference type="Pfam" id="PF07685">
    <property type="entry name" value="GATase_3"/>
    <property type="match status" value="1"/>
</dbReference>
<organism evidence="12 13">
    <name type="scientific">Acetobacter malorum</name>
    <dbReference type="NCBI Taxonomy" id="178901"/>
    <lineage>
        <taxon>Bacteria</taxon>
        <taxon>Pseudomonadati</taxon>
        <taxon>Pseudomonadota</taxon>
        <taxon>Alphaproteobacteria</taxon>
        <taxon>Acetobacterales</taxon>
        <taxon>Acetobacteraceae</taxon>
        <taxon>Acetobacter</taxon>
    </lineage>
</organism>
<comment type="similarity">
    <text evidence="9">Belongs to the CobB/CbiA family.</text>
</comment>
<comment type="function">
    <text evidence="9">Catalyzes the ATP-dependent amidation of the two carboxylate groups at positions a and c of cobyrinate, using either L-glutamine or ammonia as the nitrogen source.</text>
</comment>
<dbReference type="Gene3D" id="3.40.50.880">
    <property type="match status" value="1"/>
</dbReference>
<keyword evidence="3 9" id="KW-0169">Cobalamin biosynthesis</keyword>
<feature type="site" description="Increases nucleophilicity of active site Cys" evidence="9">
    <location>
        <position position="477"/>
    </location>
</feature>
<dbReference type="InterPro" id="IPR002586">
    <property type="entry name" value="CobQ/CobB/MinD/ParA_Nub-bd_dom"/>
</dbReference>
<comment type="domain">
    <text evidence="9">Comprises of two domains. The C-terminal domain contains the binding site for glutamine and catalyzes the hydrolysis of this substrate to glutamate and ammonia. The N-terminal domain is anticipated to bind ATP and cobyrinate and catalyzes the ultimate synthesis of the diamide product. The ammonia produced via the glutaminase domain is probably translocated to the adjacent domain via a molecular tunnel, where it reacts with an activated intermediate.</text>
</comment>
<gene>
    <name evidence="9" type="primary">cbiA</name>
    <name evidence="12" type="ORF">AD933_10585</name>
</gene>
<dbReference type="PATRIC" id="fig|178901.13.peg.1065"/>
<evidence type="ECO:0000256" key="4">
    <source>
        <dbReference type="ARBA" id="ARBA00022598"/>
    </source>
</evidence>
<comment type="pathway">
    <text evidence="9">Cofactor biosynthesis; adenosylcobalamin biosynthesis; cob(II)yrinate a,c-diamide from sirohydrochlorin (anaerobic route): step 10/10.</text>
</comment>
<dbReference type="GO" id="GO:0042242">
    <property type="term" value="F:cobyrinic acid a,c-diamide synthase activity"/>
    <property type="evidence" value="ECO:0007669"/>
    <property type="project" value="UniProtKB-UniRule"/>
</dbReference>
<evidence type="ECO:0000256" key="9">
    <source>
        <dbReference type="HAMAP-Rule" id="MF_00027"/>
    </source>
</evidence>
<evidence type="ECO:0000256" key="6">
    <source>
        <dbReference type="ARBA" id="ARBA00022840"/>
    </source>
</evidence>
<dbReference type="EMBL" id="LHZF01000170">
    <property type="protein sequence ID" value="KXV14813.1"/>
    <property type="molecule type" value="Genomic_DNA"/>
</dbReference>
<dbReference type="Pfam" id="PF01656">
    <property type="entry name" value="CbiA"/>
    <property type="match status" value="1"/>
</dbReference>
<dbReference type="EC" id="6.3.5.11" evidence="9"/>
<dbReference type="PROSITE" id="PS51274">
    <property type="entry name" value="GATASE_COBBQ"/>
    <property type="match status" value="1"/>
</dbReference>
<dbReference type="GO" id="GO:0005524">
    <property type="term" value="F:ATP binding"/>
    <property type="evidence" value="ECO:0007669"/>
    <property type="project" value="UniProtKB-UniRule"/>
</dbReference>
<name>A0A149RLK7_9PROT</name>
<evidence type="ECO:0000256" key="8">
    <source>
        <dbReference type="ARBA" id="ARBA00022962"/>
    </source>
</evidence>
<comment type="caution">
    <text evidence="12">The sequence shown here is derived from an EMBL/GenBank/DDBJ whole genome shotgun (WGS) entry which is preliminary data.</text>
</comment>
<evidence type="ECO:0000313" key="13">
    <source>
        <dbReference type="Proteomes" id="UP000075526"/>
    </source>
</evidence>
<evidence type="ECO:0000256" key="1">
    <source>
        <dbReference type="ARBA" id="ARBA00001946"/>
    </source>
</evidence>
<protein>
    <recommendedName>
        <fullName evidence="9">Cobyrinate a,c-diamide synthase</fullName>
        <ecNumber evidence="9">6.3.5.11</ecNumber>
    </recommendedName>
    <alternativeName>
        <fullName evidence="9">Cobyrinic acid a,c-diamide synthetase</fullName>
    </alternativeName>
</protein>
<dbReference type="Gene3D" id="3.40.50.300">
    <property type="entry name" value="P-loop containing nucleotide triphosphate hydrolases"/>
    <property type="match status" value="2"/>
</dbReference>
<evidence type="ECO:0000256" key="2">
    <source>
        <dbReference type="ARBA" id="ARBA00006205"/>
    </source>
</evidence>
<keyword evidence="6 9" id="KW-0067">ATP-binding</keyword>
<dbReference type="Proteomes" id="UP000075526">
    <property type="component" value="Unassembled WGS sequence"/>
</dbReference>
<comment type="similarity">
    <text evidence="2">Belongs to the CobB/CobQ family. CobQ subfamily.</text>
</comment>
<keyword evidence="8 9" id="KW-0315">Glutamine amidotransferase</keyword>
<dbReference type="RefSeq" id="WP_061508566.1">
    <property type="nucleotide sequence ID" value="NZ_LHZF01000170.1"/>
</dbReference>
<proteinExistence type="inferred from homology"/>
<dbReference type="InterPro" id="IPR004484">
    <property type="entry name" value="CbiA/CobB_synth"/>
</dbReference>
<dbReference type="SUPFAM" id="SSF52317">
    <property type="entry name" value="Class I glutamine amidotransferase-like"/>
    <property type="match status" value="1"/>
</dbReference>
<evidence type="ECO:0000256" key="5">
    <source>
        <dbReference type="ARBA" id="ARBA00022741"/>
    </source>
</evidence>
<keyword evidence="4 9" id="KW-0436">Ligase</keyword>
<sequence>MSVRAIMVAAPRSGGGKTTVTLALLAAFRRRGIRVGAAKTGPDYIDPAFHAALTGRPGLNLDSWCMNPALLAATLEAARQDVDLVVVESAMGLFDGLVAPNGARGSPSDIAARFNIPVLLVLDVSGQGQTVGAVAHGFATWQPDVQVAGVVLNRVASPRHARLTEGAIEAAGLPVCGTLLRQPGTPLPERHLGLVQAREHDGLTDWLEDLADKAERELNLDAILATARPLPENLLPEIEAPLPVQPYMSQPDTLSQAPNTLLAPSHSAFLQSPSPVFAQFLPPGALPPPGQRIALADDAAFSFLYGHLALFWRQAGAELVPFSPLANEAPDPSCDVCWLPGGYPELHAGRLAAAEHFRQGLASFAQTRPVHGECGGFMVLGEALEDAQGTRHRMTGLLGHVTSFARRKLNLGYREATLLAPSVLGQAGTTLRGHEFHYATVVETGADAPLAHLRAGDGTDLGPCGGRRGAVSGSFFHVLACGHPASPPHAGWSHTRSS</sequence>
<keyword evidence="7 9" id="KW-0460">Magnesium</keyword>
<comment type="cofactor">
    <cofactor evidence="1 9">
        <name>Mg(2+)</name>
        <dbReference type="ChEBI" id="CHEBI:18420"/>
    </cofactor>
</comment>
<dbReference type="HAMAP" id="MF_00027">
    <property type="entry name" value="CobB_CbiA"/>
    <property type="match status" value="1"/>
</dbReference>
<keyword evidence="5 9" id="KW-0547">Nucleotide-binding</keyword>
<evidence type="ECO:0000259" key="10">
    <source>
        <dbReference type="Pfam" id="PF01656"/>
    </source>
</evidence>
<reference evidence="12 13" key="1">
    <citation type="submission" date="2015-06" db="EMBL/GenBank/DDBJ databases">
        <title>Improved classification and identification of acetic acid bacteria using matrix-assisted laser desorption/ionization time-of-flight mass spectrometry; Gluconobacter nephelii and Gluconobacter uchimurae are later heterotypic synonyms of Gluconobacter japonicus and Gluconobacter oxydans, respectively.</title>
        <authorList>
            <person name="Li L."/>
            <person name="Cleenwerck I."/>
            <person name="De Vuyst L."/>
            <person name="Vandamme P."/>
        </authorList>
    </citation>
    <scope>NUCLEOTIDE SEQUENCE [LARGE SCALE GENOMIC DNA]</scope>
    <source>
        <strain evidence="12 13">LMG 1552</strain>
    </source>
</reference>
<evidence type="ECO:0000259" key="11">
    <source>
        <dbReference type="Pfam" id="PF07685"/>
    </source>
</evidence>
<dbReference type="InterPro" id="IPR029062">
    <property type="entry name" value="Class_I_gatase-like"/>
</dbReference>
<dbReference type="InterPro" id="IPR011698">
    <property type="entry name" value="GATase_3"/>
</dbReference>
<feature type="domain" description="CobB/CobQ-like glutamine amidotransferase" evidence="11">
    <location>
        <begin position="292"/>
        <end position="480"/>
    </location>
</feature>
<feature type="active site" description="Nucleophile" evidence="9">
    <location>
        <position position="374"/>
    </location>
</feature>
<dbReference type="GO" id="GO:0009236">
    <property type="term" value="P:cobalamin biosynthetic process"/>
    <property type="evidence" value="ECO:0007669"/>
    <property type="project" value="UniProtKB-UniRule"/>
</dbReference>
<evidence type="ECO:0000313" key="12">
    <source>
        <dbReference type="EMBL" id="KXV14813.1"/>
    </source>
</evidence>
<dbReference type="NCBIfam" id="NF002204">
    <property type="entry name" value="PRK01077.1"/>
    <property type="match status" value="1"/>
</dbReference>
<dbReference type="PANTHER" id="PTHR43873">
    <property type="entry name" value="COBYRINATE A,C-DIAMIDE SYNTHASE"/>
    <property type="match status" value="1"/>
</dbReference>
<dbReference type="UniPathway" id="UPA00148">
    <property type="reaction ID" value="UER00231"/>
</dbReference>
<evidence type="ECO:0000256" key="3">
    <source>
        <dbReference type="ARBA" id="ARBA00022573"/>
    </source>
</evidence>
<dbReference type="PANTHER" id="PTHR43873:SF1">
    <property type="entry name" value="COBYRINATE A,C-DIAMIDE SYNTHASE"/>
    <property type="match status" value="1"/>
</dbReference>
<accession>A0A149RLK7</accession>
<evidence type="ECO:0000256" key="7">
    <source>
        <dbReference type="ARBA" id="ARBA00022842"/>
    </source>
</evidence>
<dbReference type="AlphaFoldDB" id="A0A149RLK7"/>
<comment type="catalytic activity">
    <reaction evidence="9">
        <text>cob(II)yrinate + 2 L-glutamine + 2 ATP + 2 H2O = cob(II)yrinate a,c diamide + 2 L-glutamate + 2 ADP + 2 phosphate + 2 H(+)</text>
        <dbReference type="Rhea" id="RHEA:26289"/>
        <dbReference type="ChEBI" id="CHEBI:15377"/>
        <dbReference type="ChEBI" id="CHEBI:15378"/>
        <dbReference type="ChEBI" id="CHEBI:29985"/>
        <dbReference type="ChEBI" id="CHEBI:30616"/>
        <dbReference type="ChEBI" id="CHEBI:43474"/>
        <dbReference type="ChEBI" id="CHEBI:58359"/>
        <dbReference type="ChEBI" id="CHEBI:58537"/>
        <dbReference type="ChEBI" id="CHEBI:58894"/>
        <dbReference type="ChEBI" id="CHEBI:456216"/>
        <dbReference type="EC" id="6.3.5.11"/>
    </reaction>
</comment>
<dbReference type="InterPro" id="IPR027417">
    <property type="entry name" value="P-loop_NTPase"/>
</dbReference>
<comment type="miscellaneous">
    <text evidence="9">The a and c carboxylates of cobyrinate are activated for nucleophilic attack via formation of a phosphorylated intermediate by ATP. CbiA catalyzes first the amidation of the c-carboxylate, and then that of the a-carboxylate.</text>
</comment>
<feature type="domain" description="CobQ/CobB/MinD/ParA nucleotide binding" evidence="10">
    <location>
        <begin position="6"/>
        <end position="183"/>
    </location>
</feature>
<dbReference type="SUPFAM" id="SSF52540">
    <property type="entry name" value="P-loop containing nucleoside triphosphate hydrolases"/>
    <property type="match status" value="1"/>
</dbReference>